<dbReference type="InterPro" id="IPR010093">
    <property type="entry name" value="SinI_DNA-bd"/>
</dbReference>
<comment type="caution">
    <text evidence="1">The sequence shown here is derived from an EMBL/GenBank/DDBJ whole genome shotgun (WGS) entry which is preliminary data.</text>
</comment>
<accession>A0A8J3BUP5</accession>
<proteinExistence type="predicted"/>
<dbReference type="AlphaFoldDB" id="A0A8J3BUP5"/>
<dbReference type="GO" id="GO:0003677">
    <property type="term" value="F:DNA binding"/>
    <property type="evidence" value="ECO:0007669"/>
    <property type="project" value="InterPro"/>
</dbReference>
<evidence type="ECO:0000313" key="1">
    <source>
        <dbReference type="EMBL" id="GGK38123.1"/>
    </source>
</evidence>
<keyword evidence="2" id="KW-1185">Reference proteome</keyword>
<dbReference type="NCBIfam" id="TIGR01764">
    <property type="entry name" value="excise"/>
    <property type="match status" value="1"/>
</dbReference>
<sequence length="61" mass="7022">MRCTTRFVRRLVADRRIAFVKVGRSVRFEESAVVEYVGRQRVAPLSRAELRLAFLRGEVAA</sequence>
<dbReference type="EMBL" id="BMQC01000014">
    <property type="protein sequence ID" value="GGK38123.1"/>
    <property type="molecule type" value="Genomic_DNA"/>
</dbReference>
<protein>
    <submittedName>
        <fullName evidence="1">Uncharacterized protein</fullName>
    </submittedName>
</protein>
<dbReference type="Proteomes" id="UP000662200">
    <property type="component" value="Unassembled WGS sequence"/>
</dbReference>
<reference evidence="1" key="2">
    <citation type="submission" date="2020-09" db="EMBL/GenBank/DDBJ databases">
        <authorList>
            <person name="Sun Q."/>
            <person name="Ohkuma M."/>
        </authorList>
    </citation>
    <scope>NUCLEOTIDE SEQUENCE</scope>
    <source>
        <strain evidence="1">JCM 3091</strain>
    </source>
</reference>
<organism evidence="1 2">
    <name type="scientific">Pilimelia terevasa</name>
    <dbReference type="NCBI Taxonomy" id="53372"/>
    <lineage>
        <taxon>Bacteria</taxon>
        <taxon>Bacillati</taxon>
        <taxon>Actinomycetota</taxon>
        <taxon>Actinomycetes</taxon>
        <taxon>Micromonosporales</taxon>
        <taxon>Micromonosporaceae</taxon>
        <taxon>Pilimelia</taxon>
    </lineage>
</organism>
<reference evidence="1" key="1">
    <citation type="journal article" date="2014" name="Int. J. Syst. Evol. Microbiol.">
        <title>Complete genome sequence of Corynebacterium casei LMG S-19264T (=DSM 44701T), isolated from a smear-ripened cheese.</title>
        <authorList>
            <consortium name="US DOE Joint Genome Institute (JGI-PGF)"/>
            <person name="Walter F."/>
            <person name="Albersmeier A."/>
            <person name="Kalinowski J."/>
            <person name="Ruckert C."/>
        </authorList>
    </citation>
    <scope>NUCLEOTIDE SEQUENCE</scope>
    <source>
        <strain evidence="1">JCM 3091</strain>
    </source>
</reference>
<evidence type="ECO:0000313" key="2">
    <source>
        <dbReference type="Proteomes" id="UP000662200"/>
    </source>
</evidence>
<gene>
    <name evidence="1" type="ORF">GCM10010124_33670</name>
</gene>
<name>A0A8J3BUP5_9ACTN</name>